<dbReference type="STRING" id="574087.Acear_1149"/>
<keyword evidence="5" id="KW-1185">Reference proteome</keyword>
<dbReference type="PANTHER" id="PTHR37815:SF3">
    <property type="entry name" value="UPF0397 PROTEIN SPR0429"/>
    <property type="match status" value="1"/>
</dbReference>
<evidence type="ECO:0000313" key="5">
    <source>
        <dbReference type="Proteomes" id="UP000001661"/>
    </source>
</evidence>
<dbReference type="GO" id="GO:0016020">
    <property type="term" value="C:membrane"/>
    <property type="evidence" value="ECO:0007669"/>
    <property type="project" value="InterPro"/>
</dbReference>
<feature type="transmembrane region" description="Helical" evidence="3">
    <location>
        <begin position="143"/>
        <end position="161"/>
    </location>
</feature>
<keyword evidence="2 3" id="KW-1133">Transmembrane helix</keyword>
<evidence type="ECO:0000256" key="1">
    <source>
        <dbReference type="ARBA" id="ARBA00022692"/>
    </source>
</evidence>
<evidence type="ECO:0000313" key="4">
    <source>
        <dbReference type="EMBL" id="ADL12671.1"/>
    </source>
</evidence>
<dbReference type="EMBL" id="CP002105">
    <property type="protein sequence ID" value="ADL12671.1"/>
    <property type="molecule type" value="Genomic_DNA"/>
</dbReference>
<name>D9QQ80_ACEAZ</name>
<accession>D9QQ80</accession>
<dbReference type="eggNOG" id="COG4720">
    <property type="taxonomic scope" value="Bacteria"/>
</dbReference>
<dbReference type="PANTHER" id="PTHR37815">
    <property type="entry name" value="UPF0397 PROTEIN BC_2624-RELATED"/>
    <property type="match status" value="1"/>
</dbReference>
<sequence length="171" mass="18163">MNKTKELSLNGILIALVAIATMAIKVPVPATEGYIHLGDSMIYLASILFGWKTGLIAGGLGSALADLFSGYAHWAFPTLIIKGLEGLIIGKIVHQTARNTSLRIKDIIAAFIGGGWMVLGYYLAGAVLTNSLIVPLSSIPWNIIQAVGGAIIVFPIIFAIIKSNILDYLNN</sequence>
<dbReference type="RefSeq" id="WP_013278117.1">
    <property type="nucleotide sequence ID" value="NC_014378.1"/>
</dbReference>
<evidence type="ECO:0000256" key="3">
    <source>
        <dbReference type="SAM" id="Phobius"/>
    </source>
</evidence>
<dbReference type="Proteomes" id="UP000001661">
    <property type="component" value="Chromosome"/>
</dbReference>
<organism evidence="4 5">
    <name type="scientific">Acetohalobium arabaticum (strain ATCC 49924 / DSM 5501 / Z-7288)</name>
    <dbReference type="NCBI Taxonomy" id="574087"/>
    <lineage>
        <taxon>Bacteria</taxon>
        <taxon>Bacillati</taxon>
        <taxon>Bacillota</taxon>
        <taxon>Clostridia</taxon>
        <taxon>Halanaerobiales</taxon>
        <taxon>Halobacteroidaceae</taxon>
        <taxon>Acetohalobium</taxon>
    </lineage>
</organism>
<feature type="transmembrane region" description="Helical" evidence="3">
    <location>
        <begin position="102"/>
        <end position="123"/>
    </location>
</feature>
<feature type="transmembrane region" description="Helical" evidence="3">
    <location>
        <begin position="42"/>
        <end position="65"/>
    </location>
</feature>
<feature type="transmembrane region" description="Helical" evidence="3">
    <location>
        <begin position="12"/>
        <end position="30"/>
    </location>
</feature>
<dbReference type="AlphaFoldDB" id="D9QQ80"/>
<proteinExistence type="predicted"/>
<dbReference type="InterPro" id="IPR009825">
    <property type="entry name" value="ECF_substrate-spec-like"/>
</dbReference>
<keyword evidence="3" id="KW-0472">Membrane</keyword>
<reference evidence="4 5" key="1">
    <citation type="journal article" date="2010" name="Stand. Genomic Sci.">
        <title>Complete genome sequence of Acetohalobium arabaticum type strain (Z-7288).</title>
        <authorList>
            <person name="Sikorski J."/>
            <person name="Lapidus A."/>
            <person name="Chertkov O."/>
            <person name="Lucas S."/>
            <person name="Copeland A."/>
            <person name="Glavina Del Rio T."/>
            <person name="Nolan M."/>
            <person name="Tice H."/>
            <person name="Cheng J.F."/>
            <person name="Han C."/>
            <person name="Brambilla E."/>
            <person name="Pitluck S."/>
            <person name="Liolios K."/>
            <person name="Ivanova N."/>
            <person name="Mavromatis K."/>
            <person name="Mikhailova N."/>
            <person name="Pati A."/>
            <person name="Bruce D."/>
            <person name="Detter C."/>
            <person name="Tapia R."/>
            <person name="Goodwin L."/>
            <person name="Chen A."/>
            <person name="Palaniappan K."/>
            <person name="Land M."/>
            <person name="Hauser L."/>
            <person name="Chang Y.J."/>
            <person name="Jeffries C.D."/>
            <person name="Rohde M."/>
            <person name="Goker M."/>
            <person name="Spring S."/>
            <person name="Woyke T."/>
            <person name="Bristow J."/>
            <person name="Eisen J.A."/>
            <person name="Markowitz V."/>
            <person name="Hugenholtz P."/>
            <person name="Kyrpides N.C."/>
            <person name="Klenk H.P."/>
        </authorList>
    </citation>
    <scope>NUCLEOTIDE SEQUENCE [LARGE SCALE GENOMIC DNA]</scope>
    <source>
        <strain evidence="5">ATCC 49924 / DSM 5501 / Z-7288</strain>
    </source>
</reference>
<dbReference type="Pfam" id="PF07155">
    <property type="entry name" value="ECF-ribofla_trS"/>
    <property type="match status" value="1"/>
</dbReference>
<evidence type="ECO:0000256" key="2">
    <source>
        <dbReference type="ARBA" id="ARBA00022989"/>
    </source>
</evidence>
<dbReference type="OrthoDB" id="411368at2"/>
<dbReference type="HOGENOM" id="CLU_084705_1_0_9"/>
<evidence type="ECO:0008006" key="6">
    <source>
        <dbReference type="Google" id="ProtNLM"/>
    </source>
</evidence>
<gene>
    <name evidence="4" type="ordered locus">Acear_1149</name>
</gene>
<keyword evidence="1 3" id="KW-0812">Transmembrane</keyword>
<protein>
    <recommendedName>
        <fullName evidence="6">ECF transporter S component</fullName>
    </recommendedName>
</protein>
<dbReference type="KEGG" id="aar:Acear_1149"/>
<dbReference type="Gene3D" id="1.10.1760.20">
    <property type="match status" value="1"/>
</dbReference>